<dbReference type="GO" id="GO:0005737">
    <property type="term" value="C:cytoplasm"/>
    <property type="evidence" value="ECO:0007669"/>
    <property type="project" value="TreeGrafter"/>
</dbReference>
<dbReference type="Pfam" id="PF04669">
    <property type="entry name" value="PBDC1"/>
    <property type="match status" value="1"/>
</dbReference>
<dbReference type="PANTHER" id="PTHR13410:SF9">
    <property type="entry name" value="PROTEIN PBDC1"/>
    <property type="match status" value="1"/>
</dbReference>
<keyword evidence="4" id="KW-1185">Reference proteome</keyword>
<comment type="caution">
    <text evidence="3">The sequence shown here is derived from an EMBL/GenBank/DDBJ whole genome shotgun (WGS) entry which is preliminary data.</text>
</comment>
<gene>
    <name evidence="3" type="ORF">C6P46_001912</name>
</gene>
<dbReference type="InterPro" id="IPR008476">
    <property type="entry name" value="PBDC1_metazoa/fungi"/>
</dbReference>
<feature type="domain" description="Polysaccharide biosynthesis" evidence="2">
    <location>
        <begin position="52"/>
        <end position="179"/>
    </location>
</feature>
<dbReference type="EMBL" id="PUHQ01000016">
    <property type="protein sequence ID" value="KAG0664051.1"/>
    <property type="molecule type" value="Genomic_DNA"/>
</dbReference>
<proteinExistence type="predicted"/>
<accession>A0A9P7B856</accession>
<dbReference type="OrthoDB" id="10248897at2759"/>
<dbReference type="PANTHER" id="PTHR13410">
    <property type="entry name" value="PROTEIN PBDC1"/>
    <property type="match status" value="1"/>
</dbReference>
<dbReference type="InterPro" id="IPR021148">
    <property type="entry name" value="Polysacc_synth_dom"/>
</dbReference>
<organism evidence="3 4">
    <name type="scientific">Rhodotorula mucilaginosa</name>
    <name type="common">Yeast</name>
    <name type="synonym">Rhodotorula rubra</name>
    <dbReference type="NCBI Taxonomy" id="5537"/>
    <lineage>
        <taxon>Eukaryota</taxon>
        <taxon>Fungi</taxon>
        <taxon>Dikarya</taxon>
        <taxon>Basidiomycota</taxon>
        <taxon>Pucciniomycotina</taxon>
        <taxon>Microbotryomycetes</taxon>
        <taxon>Sporidiobolales</taxon>
        <taxon>Sporidiobolaceae</taxon>
        <taxon>Rhodotorula</taxon>
    </lineage>
</organism>
<feature type="region of interest" description="Disordered" evidence="1">
    <location>
        <begin position="23"/>
        <end position="43"/>
    </location>
</feature>
<evidence type="ECO:0000259" key="2">
    <source>
        <dbReference type="Pfam" id="PF04669"/>
    </source>
</evidence>
<evidence type="ECO:0000313" key="3">
    <source>
        <dbReference type="EMBL" id="KAG0664051.1"/>
    </source>
</evidence>
<evidence type="ECO:0000256" key="1">
    <source>
        <dbReference type="SAM" id="MobiDB-lite"/>
    </source>
</evidence>
<sequence>MSGMNSSEIDDLISANMASGSGAGSAVLSGEGSGSAGVAGFNPEEAQNDESIEQQFAVMCFEQAEAYFNLITKVKPSELKRLTKWDDEIMESFKTHFPDYQSDEKLRILDENEMKSPAGKKRWRDFMMPFDKKIDEYNFGTLIRTNCEEGYTEENSMFGKSFFYAIEIARNRRGLNDVVWKRAQEQSSS</sequence>
<evidence type="ECO:0000313" key="4">
    <source>
        <dbReference type="Proteomes" id="UP000777482"/>
    </source>
</evidence>
<dbReference type="InterPro" id="IPR023139">
    <property type="entry name" value="PBDC1-like_dom_sf"/>
</dbReference>
<dbReference type="AlphaFoldDB" id="A0A9P7B856"/>
<protein>
    <recommendedName>
        <fullName evidence="2">Polysaccharide biosynthesis domain-containing protein</fullName>
    </recommendedName>
</protein>
<reference evidence="3 4" key="1">
    <citation type="submission" date="2020-11" db="EMBL/GenBank/DDBJ databases">
        <title>Kefir isolates.</title>
        <authorList>
            <person name="Marcisauskas S."/>
            <person name="Kim Y."/>
            <person name="Blasche S."/>
        </authorList>
    </citation>
    <scope>NUCLEOTIDE SEQUENCE [LARGE SCALE GENOMIC DNA]</scope>
    <source>
        <strain evidence="3 4">KR</strain>
    </source>
</reference>
<dbReference type="Proteomes" id="UP000777482">
    <property type="component" value="Unassembled WGS sequence"/>
</dbReference>
<name>A0A9P7B856_RHOMI</name>
<dbReference type="Gene3D" id="1.10.3560.10">
    <property type="entry name" value="yst0336 like domain"/>
    <property type="match status" value="1"/>
</dbReference>